<gene>
    <name evidence="3" type="ORF">Maq22A_c14090</name>
</gene>
<accession>A0A0C6FSY8</accession>
<evidence type="ECO:0000256" key="1">
    <source>
        <dbReference type="ARBA" id="ARBA00008580"/>
    </source>
</evidence>
<name>A0A0C6FSY8_9HYPH</name>
<dbReference type="PANTHER" id="PTHR36582:SF2">
    <property type="entry name" value="ANTITOXIN PARD"/>
    <property type="match status" value="1"/>
</dbReference>
<dbReference type="STRING" id="270351.Maq22A_c14090"/>
<keyword evidence="2" id="KW-1277">Toxin-antitoxin system</keyword>
<evidence type="ECO:0000313" key="3">
    <source>
        <dbReference type="EMBL" id="BAQ46010.1"/>
    </source>
</evidence>
<dbReference type="GO" id="GO:0006355">
    <property type="term" value="P:regulation of DNA-templated transcription"/>
    <property type="evidence" value="ECO:0007669"/>
    <property type="project" value="InterPro"/>
</dbReference>
<comment type="similarity">
    <text evidence="1">Belongs to the ParD antitoxin family.</text>
</comment>
<reference evidence="3 4" key="1">
    <citation type="journal article" date="2015" name="Genome Announc.">
        <title>Complete Genome Sequence of Methylobacterium aquaticum Strain 22A, Isolated from Racomitrium japonicum Moss.</title>
        <authorList>
            <person name="Tani A."/>
            <person name="Ogura Y."/>
            <person name="Hayashi T."/>
            <person name="Kimbara K."/>
        </authorList>
    </citation>
    <scope>NUCLEOTIDE SEQUENCE [LARGE SCALE GENOMIC DNA]</scope>
    <source>
        <strain evidence="3 4">MA-22A</strain>
    </source>
</reference>
<dbReference type="CDD" id="cd22231">
    <property type="entry name" value="RHH_NikR_HicB-like"/>
    <property type="match status" value="1"/>
</dbReference>
<dbReference type="KEGG" id="maqu:Maq22A_c14090"/>
<dbReference type="EMBL" id="AP014704">
    <property type="protein sequence ID" value="BAQ46010.1"/>
    <property type="molecule type" value="Genomic_DNA"/>
</dbReference>
<protein>
    <submittedName>
        <fullName evidence="3">Addiction module antitoxin</fullName>
    </submittedName>
</protein>
<dbReference type="Proteomes" id="UP000061432">
    <property type="component" value="Chromosome"/>
</dbReference>
<reference evidence="4" key="2">
    <citation type="submission" date="2015-01" db="EMBL/GenBank/DDBJ databases">
        <title>Complete genome sequence of Methylobacterium aquaticum strain 22A.</title>
        <authorList>
            <person name="Tani A."/>
            <person name="Ogura Y."/>
            <person name="Hayashi T."/>
        </authorList>
    </citation>
    <scope>NUCLEOTIDE SEQUENCE [LARGE SCALE GENOMIC DNA]</scope>
    <source>
        <strain evidence="4">MA-22A</strain>
    </source>
</reference>
<proteinExistence type="inferred from homology"/>
<evidence type="ECO:0000313" key="4">
    <source>
        <dbReference type="Proteomes" id="UP000061432"/>
    </source>
</evidence>
<dbReference type="InterPro" id="IPR038296">
    <property type="entry name" value="ParD_sf"/>
</dbReference>
<dbReference type="InterPro" id="IPR010985">
    <property type="entry name" value="Ribbon_hlx_hlx"/>
</dbReference>
<dbReference type="PANTHER" id="PTHR36582">
    <property type="entry name" value="ANTITOXIN PARD"/>
    <property type="match status" value="1"/>
</dbReference>
<sequence length="112" mass="12801">MNKYAMFIPTQTWRMEGAMAQIERMTVVFPEPMASQIRAAVEAGEYASTSEAVRDAVRLWSDRRQLRAQDLDRLQQAWDAGKASGSADEVDFKALRQEARQRLAASHNDRER</sequence>
<dbReference type="PATRIC" id="fig|270351.10.peg.2711"/>
<dbReference type="AlphaFoldDB" id="A0A0C6FSY8"/>
<dbReference type="Gene3D" id="6.10.10.120">
    <property type="entry name" value="Antitoxin ParD1-like"/>
    <property type="match status" value="1"/>
</dbReference>
<dbReference type="InterPro" id="IPR022789">
    <property type="entry name" value="ParD"/>
</dbReference>
<organism evidence="3 4">
    <name type="scientific">Methylobacterium aquaticum</name>
    <dbReference type="NCBI Taxonomy" id="270351"/>
    <lineage>
        <taxon>Bacteria</taxon>
        <taxon>Pseudomonadati</taxon>
        <taxon>Pseudomonadota</taxon>
        <taxon>Alphaproteobacteria</taxon>
        <taxon>Hyphomicrobiales</taxon>
        <taxon>Methylobacteriaceae</taxon>
        <taxon>Methylobacterium</taxon>
    </lineage>
</organism>
<evidence type="ECO:0000256" key="2">
    <source>
        <dbReference type="ARBA" id="ARBA00022649"/>
    </source>
</evidence>
<dbReference type="SUPFAM" id="SSF47598">
    <property type="entry name" value="Ribbon-helix-helix"/>
    <property type="match status" value="1"/>
</dbReference>
<dbReference type="Pfam" id="PF03693">
    <property type="entry name" value="ParD_antitoxin"/>
    <property type="match status" value="1"/>
</dbReference>